<evidence type="ECO:0000256" key="9">
    <source>
        <dbReference type="ARBA" id="ARBA00026121"/>
    </source>
</evidence>
<comment type="pathway">
    <text evidence="3">Lipid metabolism; fatty acid beta-oxidation.</text>
</comment>
<evidence type="ECO:0000256" key="10">
    <source>
        <dbReference type="ARBA" id="ARBA00039545"/>
    </source>
</evidence>
<keyword evidence="6" id="KW-0067">ATP-binding</keyword>
<keyword evidence="7" id="KW-0460">Magnesium</keyword>
<dbReference type="Gene3D" id="3.30.300.30">
    <property type="match status" value="1"/>
</dbReference>
<evidence type="ECO:0000256" key="8">
    <source>
        <dbReference type="ARBA" id="ARBA00023136"/>
    </source>
</evidence>
<name>A0A4D7QGA5_9HYPH</name>
<dbReference type="InterPro" id="IPR045851">
    <property type="entry name" value="AMP-bd_C_sf"/>
</dbReference>
<evidence type="ECO:0000256" key="11">
    <source>
        <dbReference type="ARBA" id="ARBA00042773"/>
    </source>
</evidence>
<evidence type="ECO:0000256" key="6">
    <source>
        <dbReference type="ARBA" id="ARBA00022840"/>
    </source>
</evidence>
<evidence type="ECO:0000256" key="5">
    <source>
        <dbReference type="ARBA" id="ARBA00022741"/>
    </source>
</evidence>
<dbReference type="InterPro" id="IPR025110">
    <property type="entry name" value="AMP-bd_C"/>
</dbReference>
<proteinExistence type="predicted"/>
<dbReference type="Pfam" id="PF13193">
    <property type="entry name" value="AMP-binding_C"/>
    <property type="match status" value="1"/>
</dbReference>
<keyword evidence="5" id="KW-0547">Nucleotide-binding</keyword>
<dbReference type="RefSeq" id="WP_137097743.1">
    <property type="nucleotide sequence ID" value="NZ_CP039865.1"/>
</dbReference>
<dbReference type="EC" id="6.2.1.3" evidence="9"/>
<gene>
    <name evidence="14" type="ORF">E8L99_00660</name>
</gene>
<protein>
    <recommendedName>
        <fullName evidence="10">Long-chain-fatty-acid--CoA ligase</fullName>
        <ecNumber evidence="9">6.2.1.3</ecNumber>
    </recommendedName>
    <alternativeName>
        <fullName evidence="11">Long-chain acyl-CoA synthetase</fullName>
    </alternativeName>
</protein>
<evidence type="ECO:0000259" key="13">
    <source>
        <dbReference type="Pfam" id="PF13193"/>
    </source>
</evidence>
<keyword evidence="4 14" id="KW-0436">Ligase</keyword>
<accession>A0A4D7QGA5</accession>
<comment type="subcellular location">
    <subcellularLocation>
        <location evidence="2">Membrane</location>
        <topology evidence="2">Peripheral membrane protein</topology>
    </subcellularLocation>
</comment>
<dbReference type="Gene3D" id="3.40.50.12780">
    <property type="entry name" value="N-terminal domain of ligase-like"/>
    <property type="match status" value="1"/>
</dbReference>
<dbReference type="InterPro" id="IPR050237">
    <property type="entry name" value="ATP-dep_AMP-bd_enzyme"/>
</dbReference>
<dbReference type="KEGG" id="paqt:E8L99_00660"/>
<dbReference type="Proteomes" id="UP000298588">
    <property type="component" value="Chromosome"/>
</dbReference>
<dbReference type="AlphaFoldDB" id="A0A4D7QGA5"/>
<sequence>MTTTADAPKRPWTKFYPVGVRHTIDEPPFPSLAAMVRSIARTYDQRPAFSVCLPNGMAGMLTFAEVDRLSDAFALYLREVLKLKPGARVALQTPNALAFPVVAFGVFKAGLVLINVNPLYTAEEMGHVFADGEPDCLVIIDMFADKLPRAFASKAVPHVVVSSITDFMPWLPATLVGLVQRYKDKSVKPVPVAHTTFKAALKQGEAMRSSRDPASLEQGVGPDTLAVLQYTGGTTGVSKGAMLTHGNLLMNMAQSIEMLGSDMIKGTETVLTALPLYHIFAFTVNMLGFWYLGAHDVLVPNPRPLTNLKKPFEKYPVSAITGVNTLFNGLNNEEWFKANPPRTLKISSAGGMALQEAVATRWQEVTGVVITEGYGLTESSPVLSFNPLDNVRSGTIGIPIPSTDIKCVDDAGNEVPTGQPGELVARGPQIMAGYWRRPEETANTIRDGWLYTGDIATQDEDGYFRIVDRKKDMVLISGFNVFPNEVEDVLAKNPAVLEVAVVGVPDGAAGEAVKAFVVTRPGMDLSSDEVRAFCRDHLTGYKVPKFVEFRTDLPKSNVGKILRKDLRAEELARKMNG</sequence>
<dbReference type="GO" id="GO:0016020">
    <property type="term" value="C:membrane"/>
    <property type="evidence" value="ECO:0007669"/>
    <property type="project" value="UniProtKB-SubCell"/>
</dbReference>
<evidence type="ECO:0000256" key="7">
    <source>
        <dbReference type="ARBA" id="ARBA00022842"/>
    </source>
</evidence>
<reference evidence="14 15" key="1">
    <citation type="submission" date="2019-04" db="EMBL/GenBank/DDBJ databases">
        <title>Phreatobacter aquaticus sp. nov.</title>
        <authorList>
            <person name="Choi A."/>
            <person name="Baek K."/>
        </authorList>
    </citation>
    <scope>NUCLEOTIDE SEQUENCE [LARGE SCALE GENOMIC DNA]</scope>
    <source>
        <strain evidence="14 15">NMCR1094</strain>
    </source>
</reference>
<dbReference type="PROSITE" id="PS00455">
    <property type="entry name" value="AMP_BINDING"/>
    <property type="match status" value="1"/>
</dbReference>
<dbReference type="PANTHER" id="PTHR43767:SF8">
    <property type="entry name" value="LONG-CHAIN-FATTY-ACID--COA LIGASE"/>
    <property type="match status" value="1"/>
</dbReference>
<dbReference type="GO" id="GO:0004467">
    <property type="term" value="F:long-chain fatty acid-CoA ligase activity"/>
    <property type="evidence" value="ECO:0007669"/>
    <property type="project" value="UniProtKB-EC"/>
</dbReference>
<organism evidence="14 15">
    <name type="scientific">Phreatobacter aquaticus</name>
    <dbReference type="NCBI Taxonomy" id="2570229"/>
    <lineage>
        <taxon>Bacteria</taxon>
        <taxon>Pseudomonadati</taxon>
        <taxon>Pseudomonadota</taxon>
        <taxon>Alphaproteobacteria</taxon>
        <taxon>Hyphomicrobiales</taxon>
        <taxon>Phreatobacteraceae</taxon>
        <taxon>Phreatobacter</taxon>
    </lineage>
</organism>
<keyword evidence="8" id="KW-0472">Membrane</keyword>
<dbReference type="SUPFAM" id="SSF56801">
    <property type="entry name" value="Acetyl-CoA synthetase-like"/>
    <property type="match status" value="1"/>
</dbReference>
<feature type="domain" description="AMP-binding enzyme C-terminal" evidence="13">
    <location>
        <begin position="485"/>
        <end position="560"/>
    </location>
</feature>
<dbReference type="InterPro" id="IPR020845">
    <property type="entry name" value="AMP-binding_CS"/>
</dbReference>
<evidence type="ECO:0000256" key="1">
    <source>
        <dbReference type="ARBA" id="ARBA00001946"/>
    </source>
</evidence>
<dbReference type="EMBL" id="CP039865">
    <property type="protein sequence ID" value="QCK84407.1"/>
    <property type="molecule type" value="Genomic_DNA"/>
</dbReference>
<comment type="cofactor">
    <cofactor evidence="1">
        <name>Mg(2+)</name>
        <dbReference type="ChEBI" id="CHEBI:18420"/>
    </cofactor>
</comment>
<evidence type="ECO:0000313" key="14">
    <source>
        <dbReference type="EMBL" id="QCK84407.1"/>
    </source>
</evidence>
<dbReference type="Pfam" id="PF00501">
    <property type="entry name" value="AMP-binding"/>
    <property type="match status" value="1"/>
</dbReference>
<evidence type="ECO:0000256" key="4">
    <source>
        <dbReference type="ARBA" id="ARBA00022598"/>
    </source>
</evidence>
<dbReference type="CDD" id="cd05936">
    <property type="entry name" value="FC-FACS_FadD_like"/>
    <property type="match status" value="1"/>
</dbReference>
<dbReference type="InterPro" id="IPR042099">
    <property type="entry name" value="ANL_N_sf"/>
</dbReference>
<keyword evidence="15" id="KW-1185">Reference proteome</keyword>
<dbReference type="GO" id="GO:0005524">
    <property type="term" value="F:ATP binding"/>
    <property type="evidence" value="ECO:0007669"/>
    <property type="project" value="UniProtKB-KW"/>
</dbReference>
<dbReference type="OrthoDB" id="9803968at2"/>
<dbReference type="FunFam" id="3.30.300.30:FF:000006">
    <property type="entry name" value="Long-chain-fatty-acid--CoA ligase FadD"/>
    <property type="match status" value="1"/>
</dbReference>
<dbReference type="InterPro" id="IPR000873">
    <property type="entry name" value="AMP-dep_synth/lig_dom"/>
</dbReference>
<dbReference type="PANTHER" id="PTHR43767">
    <property type="entry name" value="LONG-CHAIN-FATTY-ACID--COA LIGASE"/>
    <property type="match status" value="1"/>
</dbReference>
<evidence type="ECO:0000313" key="15">
    <source>
        <dbReference type="Proteomes" id="UP000298588"/>
    </source>
</evidence>
<evidence type="ECO:0000256" key="3">
    <source>
        <dbReference type="ARBA" id="ARBA00005005"/>
    </source>
</evidence>
<feature type="domain" description="AMP-dependent synthetase/ligase" evidence="12">
    <location>
        <begin position="40"/>
        <end position="435"/>
    </location>
</feature>
<evidence type="ECO:0000259" key="12">
    <source>
        <dbReference type="Pfam" id="PF00501"/>
    </source>
</evidence>
<evidence type="ECO:0000256" key="2">
    <source>
        <dbReference type="ARBA" id="ARBA00004170"/>
    </source>
</evidence>